<reference evidence="1" key="1">
    <citation type="submission" date="2020-04" db="EMBL/GenBank/DDBJ databases">
        <authorList>
            <person name="Chiriac C."/>
            <person name="Salcher M."/>
            <person name="Ghai R."/>
            <person name="Kavagutti S V."/>
        </authorList>
    </citation>
    <scope>NUCLEOTIDE SEQUENCE</scope>
</reference>
<proteinExistence type="predicted"/>
<protein>
    <submittedName>
        <fullName evidence="1">Uncharacterized protein</fullName>
    </submittedName>
</protein>
<evidence type="ECO:0000313" key="1">
    <source>
        <dbReference type="EMBL" id="CAB4140472.1"/>
    </source>
</evidence>
<gene>
    <name evidence="1" type="ORF">UFOVP402_34</name>
</gene>
<organism evidence="1">
    <name type="scientific">uncultured Caudovirales phage</name>
    <dbReference type="NCBI Taxonomy" id="2100421"/>
    <lineage>
        <taxon>Viruses</taxon>
        <taxon>Duplodnaviria</taxon>
        <taxon>Heunggongvirae</taxon>
        <taxon>Uroviricota</taxon>
        <taxon>Caudoviricetes</taxon>
        <taxon>Peduoviridae</taxon>
        <taxon>Maltschvirus</taxon>
        <taxon>Maltschvirus maltsch</taxon>
    </lineage>
</organism>
<accession>A0A6J5M2P8</accession>
<dbReference type="EMBL" id="LR796374">
    <property type="protein sequence ID" value="CAB4140472.1"/>
    <property type="molecule type" value="Genomic_DNA"/>
</dbReference>
<name>A0A6J5M2P8_9CAUD</name>
<sequence length="82" mass="9308">MTEEQTTPETVPEEMVYVDVPSEIEIIGACFNALSAIDGFDPMKKGEKEMKQRIISRCIKMLDVATESLYDYVIDKNNEDAE</sequence>